<keyword evidence="7" id="KW-0482">Metalloprotease</keyword>
<keyword evidence="9" id="KW-1133">Transmembrane helix</keyword>
<reference evidence="12" key="1">
    <citation type="journal article" date="2021" name="Sci. Adv.">
        <title>The American lobster genome reveals insights on longevity, neural, and immune adaptations.</title>
        <authorList>
            <person name="Polinski J.M."/>
            <person name="Zimin A.V."/>
            <person name="Clark K.F."/>
            <person name="Kohn A.B."/>
            <person name="Sadowski N."/>
            <person name="Timp W."/>
            <person name="Ptitsyn A."/>
            <person name="Khanna P."/>
            <person name="Romanova D.Y."/>
            <person name="Williams P."/>
            <person name="Greenwood S.J."/>
            <person name="Moroz L.L."/>
            <person name="Walt D.R."/>
            <person name="Bodnar A.G."/>
        </authorList>
    </citation>
    <scope>NUCLEOTIDE SEQUENCE</scope>
    <source>
        <strain evidence="12">GMGI-L3</strain>
    </source>
</reference>
<protein>
    <submittedName>
        <fullName evidence="12">Neprilysin-3-like 2</fullName>
    </submittedName>
</protein>
<feature type="transmembrane region" description="Helical" evidence="9">
    <location>
        <begin position="103"/>
        <end position="127"/>
    </location>
</feature>
<evidence type="ECO:0000259" key="11">
    <source>
        <dbReference type="Pfam" id="PF05649"/>
    </source>
</evidence>
<dbReference type="EMBL" id="JAHLQT010031306">
    <property type="protein sequence ID" value="KAG7160527.1"/>
    <property type="molecule type" value="Genomic_DNA"/>
</dbReference>
<feature type="domain" description="Peptidase M13 C-terminal" evidence="10">
    <location>
        <begin position="680"/>
        <end position="879"/>
    </location>
</feature>
<dbReference type="GO" id="GO:0004222">
    <property type="term" value="F:metalloendopeptidase activity"/>
    <property type="evidence" value="ECO:0007669"/>
    <property type="project" value="InterPro"/>
</dbReference>
<dbReference type="GO" id="GO:0016485">
    <property type="term" value="P:protein processing"/>
    <property type="evidence" value="ECO:0007669"/>
    <property type="project" value="TreeGrafter"/>
</dbReference>
<dbReference type="Pfam" id="PF05649">
    <property type="entry name" value="Peptidase_M13_N"/>
    <property type="match status" value="1"/>
</dbReference>
<evidence type="ECO:0000256" key="1">
    <source>
        <dbReference type="ARBA" id="ARBA00001947"/>
    </source>
</evidence>
<keyword evidence="9" id="KW-0472">Membrane</keyword>
<accession>A0A8J5JLG3</accession>
<keyword evidence="6" id="KW-0862">Zinc</keyword>
<dbReference type="OrthoDB" id="6475849at2759"/>
<dbReference type="InterPro" id="IPR000718">
    <property type="entry name" value="Peptidase_M13"/>
</dbReference>
<evidence type="ECO:0000256" key="7">
    <source>
        <dbReference type="ARBA" id="ARBA00023049"/>
    </source>
</evidence>
<feature type="region of interest" description="Disordered" evidence="8">
    <location>
        <begin position="1"/>
        <end position="56"/>
    </location>
</feature>
<comment type="cofactor">
    <cofactor evidence="1">
        <name>Zn(2+)</name>
        <dbReference type="ChEBI" id="CHEBI:29105"/>
    </cofactor>
</comment>
<feature type="compositionally biased region" description="Basic and acidic residues" evidence="8">
    <location>
        <begin position="43"/>
        <end position="53"/>
    </location>
</feature>
<dbReference type="AlphaFoldDB" id="A0A8J5JLG3"/>
<evidence type="ECO:0000313" key="12">
    <source>
        <dbReference type="EMBL" id="KAG7160527.1"/>
    </source>
</evidence>
<dbReference type="InterPro" id="IPR018497">
    <property type="entry name" value="Peptidase_M13_C"/>
</dbReference>
<keyword evidence="9" id="KW-0812">Transmembrane</keyword>
<dbReference type="GO" id="GO:0046872">
    <property type="term" value="F:metal ion binding"/>
    <property type="evidence" value="ECO:0007669"/>
    <property type="project" value="UniProtKB-KW"/>
</dbReference>
<feature type="compositionally biased region" description="Polar residues" evidence="8">
    <location>
        <begin position="1"/>
        <end position="13"/>
    </location>
</feature>
<evidence type="ECO:0000256" key="3">
    <source>
        <dbReference type="ARBA" id="ARBA00022670"/>
    </source>
</evidence>
<evidence type="ECO:0000256" key="8">
    <source>
        <dbReference type="SAM" id="MobiDB-lite"/>
    </source>
</evidence>
<proteinExistence type="inferred from homology"/>
<evidence type="ECO:0000256" key="6">
    <source>
        <dbReference type="ARBA" id="ARBA00022833"/>
    </source>
</evidence>
<name>A0A8J5JLG3_HOMAM</name>
<feature type="compositionally biased region" description="Basic and acidic residues" evidence="8">
    <location>
        <begin position="14"/>
        <end position="35"/>
    </location>
</feature>
<keyword evidence="4" id="KW-0479">Metal-binding</keyword>
<evidence type="ECO:0000256" key="9">
    <source>
        <dbReference type="SAM" id="Phobius"/>
    </source>
</evidence>
<keyword evidence="13" id="KW-1185">Reference proteome</keyword>
<dbReference type="InterPro" id="IPR008753">
    <property type="entry name" value="Peptidase_M13_N"/>
</dbReference>
<comment type="similarity">
    <text evidence="2">Belongs to the peptidase M13 family.</text>
</comment>
<evidence type="ECO:0000256" key="4">
    <source>
        <dbReference type="ARBA" id="ARBA00022723"/>
    </source>
</evidence>
<evidence type="ECO:0000259" key="10">
    <source>
        <dbReference type="Pfam" id="PF01431"/>
    </source>
</evidence>
<keyword evidence="3" id="KW-0645">Protease</keyword>
<evidence type="ECO:0000256" key="2">
    <source>
        <dbReference type="ARBA" id="ARBA00007357"/>
    </source>
</evidence>
<dbReference type="CDD" id="cd08662">
    <property type="entry name" value="M13"/>
    <property type="match status" value="1"/>
</dbReference>
<feature type="domain" description="Peptidase M13 N-terminal" evidence="11">
    <location>
        <begin position="200"/>
        <end position="619"/>
    </location>
</feature>
<dbReference type="PANTHER" id="PTHR11733">
    <property type="entry name" value="ZINC METALLOPROTEASE FAMILY M13 NEPRILYSIN-RELATED"/>
    <property type="match status" value="1"/>
</dbReference>
<dbReference type="GO" id="GO:0005886">
    <property type="term" value="C:plasma membrane"/>
    <property type="evidence" value="ECO:0007669"/>
    <property type="project" value="TreeGrafter"/>
</dbReference>
<dbReference type="Pfam" id="PF01431">
    <property type="entry name" value="Peptidase_M13"/>
    <property type="match status" value="1"/>
</dbReference>
<dbReference type="Proteomes" id="UP000747542">
    <property type="component" value="Unassembled WGS sequence"/>
</dbReference>
<dbReference type="PANTHER" id="PTHR11733:SF167">
    <property type="entry name" value="FI17812P1-RELATED"/>
    <property type="match status" value="1"/>
</dbReference>
<sequence length="884" mass="100969">MDAPGSRSSPTNTHSRDTGRQDVHKREYNTPDTHAHNSTGFDIHIKNSERCRDQPAPVGEVRRVIPLKVTSSSKHEHATSRMGTFDCEGDRVNKHGRRHTERWVMGVIVAGMIVSGLILIIVLYTILTISSFSPVNSNSSHQSTVTVEVDSSNHSKTLVENEGNLGDILDSSSYDDPDLQDFQRYVADNVRGAMKTTVAPCDDFYEYACGNWGVQHPPPGNVSNWSTFEAMTIKIWHKLETEINTFINTLHDNNDSGKLNLDPSSGTPVRSPLHDADSLIRDLVVNYYEACNNESHLTQLGVSPLQDILHKMDKKYRSVAQLPPLQAFQRMLEHVHYDLGIHAFFSWKVEVDTSTANLVVIELISPNTDMPLQGTKVEGNAISIYKSYASDILAMIGTYDNKTIMSEVNTILHFLQIYQTVSGSLLVNVTNTEELKKLAPFLDWHIYFNKGLNRVGVFLDSDERILSMIQDYLSLISKEIMEEISSMGTDRLYVYLRWQVIHYYSQYLHKPVRNMIQPLFDEITGENTTGFVNFRLRQCTKELAEKLIIPSSYLFLETMKTKIHKSQTVKGMIRKVEQMTNNIRNEYINYINSFKWPESSAKNLLIDKLRRVNILVGYPPVLDDVIELHKIFESLNIKKGSLLENQIQLLTFEQDRKMRFLKEPGKYTEWEIVTPLSVISFYVYRMNSLVVPLGGLTYPLYSSYLPEFLAYATMGVFISHELGHAVDLVGRTRDSYGRVNTTLWSDSMVQVFIDKVVCRISEYSKTYYPINNFLTTTEVMADDGSVINAFRAIKNRFRHAEFPPQIRDLMTELHLTPDQFFFLSYAQLFCMTSAPGVLLKGVKHYPPHSTRVRATLTNTPDFHTAFDCPKNTKMNPIKESCDIW</sequence>
<comment type="caution">
    <text evidence="12">The sequence shown here is derived from an EMBL/GenBank/DDBJ whole genome shotgun (WGS) entry which is preliminary data.</text>
</comment>
<organism evidence="12 13">
    <name type="scientific">Homarus americanus</name>
    <name type="common">American lobster</name>
    <dbReference type="NCBI Taxonomy" id="6706"/>
    <lineage>
        <taxon>Eukaryota</taxon>
        <taxon>Metazoa</taxon>
        <taxon>Ecdysozoa</taxon>
        <taxon>Arthropoda</taxon>
        <taxon>Crustacea</taxon>
        <taxon>Multicrustacea</taxon>
        <taxon>Malacostraca</taxon>
        <taxon>Eumalacostraca</taxon>
        <taxon>Eucarida</taxon>
        <taxon>Decapoda</taxon>
        <taxon>Pleocyemata</taxon>
        <taxon>Astacidea</taxon>
        <taxon>Nephropoidea</taxon>
        <taxon>Nephropidae</taxon>
        <taxon>Homarus</taxon>
    </lineage>
</organism>
<dbReference type="PROSITE" id="PS51885">
    <property type="entry name" value="NEPRILYSIN"/>
    <property type="match status" value="1"/>
</dbReference>
<evidence type="ECO:0000313" key="13">
    <source>
        <dbReference type="Proteomes" id="UP000747542"/>
    </source>
</evidence>
<keyword evidence="5" id="KW-0378">Hydrolase</keyword>
<evidence type="ECO:0000256" key="5">
    <source>
        <dbReference type="ARBA" id="ARBA00022801"/>
    </source>
</evidence>
<gene>
    <name evidence="12" type="primary">Nep3-L2</name>
    <name evidence="12" type="ORF">Hamer_G001805</name>
</gene>